<accession>A0A6N2BIU8</accession>
<name>A0A6N2BIU8_SOLCI</name>
<protein>
    <submittedName>
        <fullName evidence="1">Uncharacterized protein</fullName>
    </submittedName>
</protein>
<reference evidence="1" key="1">
    <citation type="submission" date="2019-05" db="EMBL/GenBank/DDBJ databases">
        <title>The de novo reference genome and transcriptome assemblies of the wild tomato species Solanum chilense.</title>
        <authorList>
            <person name="Stam R."/>
            <person name="Nosenko T."/>
            <person name="Hoerger A.C."/>
            <person name="Stephan W."/>
            <person name="Seidel M.A."/>
            <person name="Kuhn J.M.M."/>
            <person name="Haberer G."/>
            <person name="Tellier A."/>
        </authorList>
    </citation>
    <scope>NUCLEOTIDE SEQUENCE</scope>
    <source>
        <tissue evidence="1">Mature leaves</tissue>
    </source>
</reference>
<evidence type="ECO:0000313" key="1">
    <source>
        <dbReference type="EMBL" id="TMW94665.1"/>
    </source>
</evidence>
<dbReference type="AlphaFoldDB" id="A0A6N2BIU8"/>
<proteinExistence type="predicted"/>
<comment type="caution">
    <text evidence="1">The sequence shown here is derived from an EMBL/GenBank/DDBJ whole genome shotgun (WGS) entry which is preliminary data.</text>
</comment>
<sequence length="162" mass="17795">MLVVACKTHDGLKALLTYGKKGPMNKISGLHGVGASIGRPLDDRCLVICLEKLRPYAGEFIADDPQRRLAIRRKPRYVNEETPPVFLGFAVNMINIDTANLYCVTRTGHGLRETLFYGLFSQLQVYKTSADMMEALPFIIDGDISVDGGIIKSGGIFSLGKM</sequence>
<organism evidence="1">
    <name type="scientific">Solanum chilense</name>
    <name type="common">Tomato</name>
    <name type="synonym">Lycopersicon chilense</name>
    <dbReference type="NCBI Taxonomy" id="4083"/>
    <lineage>
        <taxon>Eukaryota</taxon>
        <taxon>Viridiplantae</taxon>
        <taxon>Streptophyta</taxon>
        <taxon>Embryophyta</taxon>
        <taxon>Tracheophyta</taxon>
        <taxon>Spermatophyta</taxon>
        <taxon>Magnoliopsida</taxon>
        <taxon>eudicotyledons</taxon>
        <taxon>Gunneridae</taxon>
        <taxon>Pentapetalae</taxon>
        <taxon>asterids</taxon>
        <taxon>lamiids</taxon>
        <taxon>Solanales</taxon>
        <taxon>Solanaceae</taxon>
        <taxon>Solanoideae</taxon>
        <taxon>Solaneae</taxon>
        <taxon>Solanum</taxon>
        <taxon>Solanum subgen. Lycopersicon</taxon>
    </lineage>
</organism>
<dbReference type="PANTHER" id="PTHR33566">
    <property type="entry name" value="EN/SPM-LIKE TRANSPOSON-RELATED"/>
    <property type="match status" value="1"/>
</dbReference>
<gene>
    <name evidence="1" type="ORF">EJD97_009951</name>
</gene>
<dbReference type="PANTHER" id="PTHR33566:SF6">
    <property type="entry name" value="PROTEIN DEFECTIVE IN MERISTEM SILENCING 3"/>
    <property type="match status" value="1"/>
</dbReference>
<dbReference type="EMBL" id="RXGB01002564">
    <property type="protein sequence ID" value="TMW94665.1"/>
    <property type="molecule type" value="Genomic_DNA"/>
</dbReference>